<name>A0AAD3DDN7_9CHLO</name>
<evidence type="ECO:0000256" key="2">
    <source>
        <dbReference type="SAM" id="Phobius"/>
    </source>
</evidence>
<feature type="transmembrane region" description="Helical" evidence="2">
    <location>
        <begin position="130"/>
        <end position="147"/>
    </location>
</feature>
<dbReference type="AlphaFoldDB" id="A0AAD3DDN7"/>
<feature type="compositionally biased region" description="Low complexity" evidence="1">
    <location>
        <begin position="45"/>
        <end position="71"/>
    </location>
</feature>
<sequence>QHFLRAKELETEVQRLHNEVKKRDRQMSEMQKELDAVQCSKDHAAAQQPADPLQQQQQQQQAAAAAAAAGSNSGGGGGATDLAALADSAALRRSAISGTGTTAESGSGSGSGSSGVVRPAVWLSWTQSKISLALNVVLAVLLGLLVAQQRRRRVFVKSSRDLQ</sequence>
<keyword evidence="2" id="KW-1133">Transmembrane helix</keyword>
<comment type="caution">
    <text evidence="3">The sequence shown here is derived from an EMBL/GenBank/DDBJ whole genome shotgun (WGS) entry which is preliminary data.</text>
</comment>
<feature type="compositionally biased region" description="Basic and acidic residues" evidence="1">
    <location>
        <begin position="17"/>
        <end position="44"/>
    </location>
</feature>
<keyword evidence="4" id="KW-1185">Reference proteome</keyword>
<organism evidence="3 4">
    <name type="scientific">Astrephomene gubernaculifera</name>
    <dbReference type="NCBI Taxonomy" id="47775"/>
    <lineage>
        <taxon>Eukaryota</taxon>
        <taxon>Viridiplantae</taxon>
        <taxon>Chlorophyta</taxon>
        <taxon>core chlorophytes</taxon>
        <taxon>Chlorophyceae</taxon>
        <taxon>CS clade</taxon>
        <taxon>Chlamydomonadales</taxon>
        <taxon>Astrephomenaceae</taxon>
        <taxon>Astrephomene</taxon>
    </lineage>
</organism>
<evidence type="ECO:0000313" key="4">
    <source>
        <dbReference type="Proteomes" id="UP001054857"/>
    </source>
</evidence>
<keyword evidence="2" id="KW-0812">Transmembrane</keyword>
<gene>
    <name evidence="3" type="ORF">Agub_g420</name>
</gene>
<evidence type="ECO:0000256" key="1">
    <source>
        <dbReference type="SAM" id="MobiDB-lite"/>
    </source>
</evidence>
<accession>A0AAD3DDN7</accession>
<keyword evidence="2" id="KW-0472">Membrane</keyword>
<feature type="region of interest" description="Disordered" evidence="1">
    <location>
        <begin position="17"/>
        <end position="81"/>
    </location>
</feature>
<reference evidence="3 4" key="1">
    <citation type="journal article" date="2021" name="Sci. Rep.">
        <title>Genome sequencing of the multicellular alga Astrephomene provides insights into convergent evolution of germ-soma differentiation.</title>
        <authorList>
            <person name="Yamashita S."/>
            <person name="Yamamoto K."/>
            <person name="Matsuzaki R."/>
            <person name="Suzuki S."/>
            <person name="Yamaguchi H."/>
            <person name="Hirooka S."/>
            <person name="Minakuchi Y."/>
            <person name="Miyagishima S."/>
            <person name="Kawachi M."/>
            <person name="Toyoda A."/>
            <person name="Nozaki H."/>
        </authorList>
    </citation>
    <scope>NUCLEOTIDE SEQUENCE [LARGE SCALE GENOMIC DNA]</scope>
    <source>
        <strain evidence="3 4">NIES-4017</strain>
    </source>
</reference>
<proteinExistence type="predicted"/>
<evidence type="ECO:0000313" key="3">
    <source>
        <dbReference type="EMBL" id="GFR39914.1"/>
    </source>
</evidence>
<dbReference type="EMBL" id="BMAR01000001">
    <property type="protein sequence ID" value="GFR39914.1"/>
    <property type="molecule type" value="Genomic_DNA"/>
</dbReference>
<feature type="non-terminal residue" evidence="3">
    <location>
        <position position="163"/>
    </location>
</feature>
<dbReference type="Proteomes" id="UP001054857">
    <property type="component" value="Unassembled WGS sequence"/>
</dbReference>
<protein>
    <submittedName>
        <fullName evidence="3">Uncharacterized protein</fullName>
    </submittedName>
</protein>